<name>A0AC61QYI6_9FIRM</name>
<accession>A0AC61QYI6</accession>
<gene>
    <name evidence="1" type="ORF">E5357_10490</name>
</gene>
<comment type="caution">
    <text evidence="1">The sequence shown here is derived from an EMBL/GenBank/DDBJ whole genome shotgun (WGS) entry which is preliminary data.</text>
</comment>
<evidence type="ECO:0000313" key="2">
    <source>
        <dbReference type="Proteomes" id="UP000307720"/>
    </source>
</evidence>
<dbReference type="EMBL" id="SRZB01000023">
    <property type="protein sequence ID" value="TGX97987.1"/>
    <property type="molecule type" value="Genomic_DNA"/>
</dbReference>
<evidence type="ECO:0000313" key="1">
    <source>
        <dbReference type="EMBL" id="TGX97987.1"/>
    </source>
</evidence>
<sequence length="333" mass="37528">MTQHVRQKEENMPHQKKRKRQQPGRFLSLLILIFIALLVFEGNLLINIFKKDSLTTQVNAQIDELLASTAGRTKDTETESETKAPAPAVTTEPPAQAETLPTTVSDALVPEQNIPIDDSYFSDAVFIGDSRMEGFRNQSGITQGTFLTGVGMNVTDIFTQKYIHLYNEQITVYQALYNTDYKKVYVMLGTNDLGEPDFNDFKENYRVCLGEIKKMLPDAIVYVISIAYVEEAKVEDTSYVNNKNITTANEKILELCEEQGYHYININEVLSDGNGALTEGATSDGVHMYDTYCKIWLEYLKDHYILEETPAESTTPEAETQTESQTESPAQPL</sequence>
<proteinExistence type="predicted"/>
<reference evidence="1" key="1">
    <citation type="submission" date="2019-04" db="EMBL/GenBank/DDBJ databases">
        <title>Microbes associate with the intestines of laboratory mice.</title>
        <authorList>
            <person name="Navarre W."/>
            <person name="Wong E."/>
            <person name="Huang K."/>
            <person name="Tropini C."/>
            <person name="Ng K."/>
            <person name="Yu B."/>
        </authorList>
    </citation>
    <scope>NUCLEOTIDE SEQUENCE</scope>
    <source>
        <strain evidence="1">NM72_1-8</strain>
    </source>
</reference>
<dbReference type="Proteomes" id="UP000307720">
    <property type="component" value="Unassembled WGS sequence"/>
</dbReference>
<protein>
    <submittedName>
        <fullName evidence="1">Uncharacterized protein</fullName>
    </submittedName>
</protein>
<organism evidence="1 2">
    <name type="scientific">Hominisplanchenecus murintestinalis</name>
    <dbReference type="NCBI Taxonomy" id="2941517"/>
    <lineage>
        <taxon>Bacteria</taxon>
        <taxon>Bacillati</taxon>
        <taxon>Bacillota</taxon>
        <taxon>Clostridia</taxon>
        <taxon>Lachnospirales</taxon>
        <taxon>Lachnospiraceae</taxon>
        <taxon>Hominisplanchenecus</taxon>
    </lineage>
</organism>
<keyword evidence="2" id="KW-1185">Reference proteome</keyword>